<evidence type="ECO:0000256" key="8">
    <source>
        <dbReference type="ARBA" id="ARBA00038436"/>
    </source>
</evidence>
<keyword evidence="2" id="KW-0813">Transport</keyword>
<keyword evidence="7 9" id="KW-0472">Membrane</keyword>
<sequence length="180" mass="19797">MLNALEAFKRGLDVFLRWFCIVLFVVLVMLVTWQVFVRQVLPLPNQEWTEVLARIVFIWQGLIGAAYVIGEKDDVAIDFLVNKLPGGGVKVMQILAHAIVAFFAVWVMCIGGGRLAASTMDDVVQLLPISQGVIYLALPIAGGIIALYSAIHIIHTIVNPAPTVVDPNEMDLTDLQEESI</sequence>
<evidence type="ECO:0000256" key="7">
    <source>
        <dbReference type="ARBA" id="ARBA00023136"/>
    </source>
</evidence>
<keyword evidence="6 9" id="KW-1133">Transmembrane helix</keyword>
<dbReference type="Pfam" id="PF04290">
    <property type="entry name" value="DctQ"/>
    <property type="match status" value="1"/>
</dbReference>
<name>A0A4Q2EDV3_9ACTN</name>
<dbReference type="PANTHER" id="PTHR35011:SF2">
    <property type="entry name" value="2,3-DIKETO-L-GULONATE TRAP TRANSPORTER SMALL PERMEASE PROTEIN YIAM"/>
    <property type="match status" value="1"/>
</dbReference>
<keyword evidence="12" id="KW-1185">Reference proteome</keyword>
<dbReference type="OrthoDB" id="2085311at2"/>
<evidence type="ECO:0000256" key="3">
    <source>
        <dbReference type="ARBA" id="ARBA00022475"/>
    </source>
</evidence>
<feature type="domain" description="Tripartite ATP-independent periplasmic transporters DctQ component" evidence="10">
    <location>
        <begin position="27"/>
        <end position="156"/>
    </location>
</feature>
<dbReference type="Proteomes" id="UP000290624">
    <property type="component" value="Unassembled WGS sequence"/>
</dbReference>
<dbReference type="AlphaFoldDB" id="A0A4Q2EDV3"/>
<gene>
    <name evidence="11" type="ORF">C1706_12820</name>
</gene>
<evidence type="ECO:0000256" key="6">
    <source>
        <dbReference type="ARBA" id="ARBA00022989"/>
    </source>
</evidence>
<dbReference type="GO" id="GO:0015740">
    <property type="term" value="P:C4-dicarboxylate transport"/>
    <property type="evidence" value="ECO:0007669"/>
    <property type="project" value="TreeGrafter"/>
</dbReference>
<evidence type="ECO:0000256" key="5">
    <source>
        <dbReference type="ARBA" id="ARBA00022692"/>
    </source>
</evidence>
<evidence type="ECO:0000256" key="1">
    <source>
        <dbReference type="ARBA" id="ARBA00004429"/>
    </source>
</evidence>
<dbReference type="InterPro" id="IPR007387">
    <property type="entry name" value="TRAP_DctQ"/>
</dbReference>
<feature type="transmembrane region" description="Helical" evidence="9">
    <location>
        <begin position="91"/>
        <end position="113"/>
    </location>
</feature>
<proteinExistence type="inferred from homology"/>
<dbReference type="PANTHER" id="PTHR35011">
    <property type="entry name" value="2,3-DIKETO-L-GULONATE TRAP TRANSPORTER SMALL PERMEASE PROTEIN YIAM"/>
    <property type="match status" value="1"/>
</dbReference>
<evidence type="ECO:0000313" key="11">
    <source>
        <dbReference type="EMBL" id="RXW31349.1"/>
    </source>
</evidence>
<dbReference type="GO" id="GO:0022857">
    <property type="term" value="F:transmembrane transporter activity"/>
    <property type="evidence" value="ECO:0007669"/>
    <property type="project" value="TreeGrafter"/>
</dbReference>
<feature type="transmembrane region" description="Helical" evidence="9">
    <location>
        <begin position="133"/>
        <end position="151"/>
    </location>
</feature>
<keyword evidence="5 9" id="KW-0812">Transmembrane</keyword>
<evidence type="ECO:0000256" key="9">
    <source>
        <dbReference type="SAM" id="Phobius"/>
    </source>
</evidence>
<feature type="transmembrane region" description="Helical" evidence="9">
    <location>
        <begin position="51"/>
        <end position="70"/>
    </location>
</feature>
<evidence type="ECO:0000313" key="12">
    <source>
        <dbReference type="Proteomes" id="UP000290624"/>
    </source>
</evidence>
<comment type="similarity">
    <text evidence="8">Belongs to the TRAP transporter small permease family.</text>
</comment>
<organism evidence="11 12">
    <name type="scientific">Propioniciclava flava</name>
    <dbReference type="NCBI Taxonomy" id="2072026"/>
    <lineage>
        <taxon>Bacteria</taxon>
        <taxon>Bacillati</taxon>
        <taxon>Actinomycetota</taxon>
        <taxon>Actinomycetes</taxon>
        <taxon>Propionibacteriales</taxon>
        <taxon>Propionibacteriaceae</taxon>
        <taxon>Propioniciclava</taxon>
    </lineage>
</organism>
<comment type="subcellular location">
    <subcellularLocation>
        <location evidence="1">Cell inner membrane</location>
        <topology evidence="1">Multi-pass membrane protein</topology>
    </subcellularLocation>
</comment>
<protein>
    <submittedName>
        <fullName evidence="11">TRAP transporter small permease</fullName>
    </submittedName>
</protein>
<feature type="transmembrane region" description="Helical" evidence="9">
    <location>
        <begin position="15"/>
        <end position="36"/>
    </location>
</feature>
<dbReference type="EMBL" id="PPCV01000010">
    <property type="protein sequence ID" value="RXW31349.1"/>
    <property type="molecule type" value="Genomic_DNA"/>
</dbReference>
<accession>A0A4Q2EDV3</accession>
<evidence type="ECO:0000256" key="4">
    <source>
        <dbReference type="ARBA" id="ARBA00022519"/>
    </source>
</evidence>
<dbReference type="GO" id="GO:0005886">
    <property type="term" value="C:plasma membrane"/>
    <property type="evidence" value="ECO:0007669"/>
    <property type="project" value="UniProtKB-SubCell"/>
</dbReference>
<evidence type="ECO:0000256" key="2">
    <source>
        <dbReference type="ARBA" id="ARBA00022448"/>
    </source>
</evidence>
<dbReference type="InterPro" id="IPR055348">
    <property type="entry name" value="DctQ"/>
</dbReference>
<keyword evidence="4" id="KW-0997">Cell inner membrane</keyword>
<reference evidence="11 12" key="1">
    <citation type="submission" date="2018-01" db="EMBL/GenBank/DDBJ databases">
        <title>Lactibacter flavus gen. nov., sp. nov., a novel bacterium of the family Propionibacteriaceae isolated from raw milk and dairy products.</title>
        <authorList>
            <person name="Wenning M."/>
            <person name="Breitenwieser F."/>
            <person name="Huptas C."/>
            <person name="von Neubeck M."/>
            <person name="Busse H.-J."/>
            <person name="Scherer S."/>
        </authorList>
    </citation>
    <scope>NUCLEOTIDE SEQUENCE [LARGE SCALE GENOMIC DNA]</scope>
    <source>
        <strain evidence="11 12">VG341</strain>
    </source>
</reference>
<keyword evidence="3" id="KW-1003">Cell membrane</keyword>
<comment type="caution">
    <text evidence="11">The sequence shown here is derived from an EMBL/GenBank/DDBJ whole genome shotgun (WGS) entry which is preliminary data.</text>
</comment>
<evidence type="ECO:0000259" key="10">
    <source>
        <dbReference type="Pfam" id="PF04290"/>
    </source>
</evidence>
<dbReference type="RefSeq" id="WP_129459624.1">
    <property type="nucleotide sequence ID" value="NZ_PPCV01000010.1"/>
</dbReference>